<dbReference type="InterPro" id="IPR036942">
    <property type="entry name" value="Beta-barrel_TonB_sf"/>
</dbReference>
<organism evidence="16 17">
    <name type="scientific">Microbulbifer bruguierae</name>
    <dbReference type="NCBI Taxonomy" id="3029061"/>
    <lineage>
        <taxon>Bacteria</taxon>
        <taxon>Pseudomonadati</taxon>
        <taxon>Pseudomonadota</taxon>
        <taxon>Gammaproteobacteria</taxon>
        <taxon>Cellvibrionales</taxon>
        <taxon>Microbulbiferaceae</taxon>
        <taxon>Microbulbifer</taxon>
    </lineage>
</organism>
<evidence type="ECO:0000259" key="15">
    <source>
        <dbReference type="Pfam" id="PF07715"/>
    </source>
</evidence>
<feature type="chain" id="PRO_5046723104" evidence="13">
    <location>
        <begin position="34"/>
        <end position="777"/>
    </location>
</feature>
<dbReference type="PANTHER" id="PTHR32552:SF81">
    <property type="entry name" value="TONB-DEPENDENT OUTER MEMBRANE RECEPTOR"/>
    <property type="match status" value="1"/>
</dbReference>
<feature type="domain" description="TonB-dependent receptor-like beta-barrel" evidence="14">
    <location>
        <begin position="292"/>
        <end position="739"/>
    </location>
</feature>
<dbReference type="InterPro" id="IPR039426">
    <property type="entry name" value="TonB-dep_rcpt-like"/>
</dbReference>
<comment type="subcellular location">
    <subcellularLocation>
        <location evidence="1 11">Cell outer membrane</location>
        <topology evidence="1 11">Multi-pass membrane protein</topology>
    </subcellularLocation>
</comment>
<feature type="signal peptide" evidence="13">
    <location>
        <begin position="1"/>
        <end position="33"/>
    </location>
</feature>
<keyword evidence="7" id="KW-0406">Ion transport</keyword>
<evidence type="ECO:0000256" key="3">
    <source>
        <dbReference type="ARBA" id="ARBA00022452"/>
    </source>
</evidence>
<evidence type="ECO:0000256" key="12">
    <source>
        <dbReference type="RuleBase" id="RU003357"/>
    </source>
</evidence>
<evidence type="ECO:0000256" key="9">
    <source>
        <dbReference type="ARBA" id="ARBA00023136"/>
    </source>
</evidence>
<keyword evidence="9 11" id="KW-0472">Membrane</keyword>
<evidence type="ECO:0000256" key="11">
    <source>
        <dbReference type="PROSITE-ProRule" id="PRU01360"/>
    </source>
</evidence>
<dbReference type="EMBL" id="CP118605">
    <property type="protein sequence ID" value="WGL17448.1"/>
    <property type="molecule type" value="Genomic_DNA"/>
</dbReference>
<evidence type="ECO:0000313" key="16">
    <source>
        <dbReference type="EMBL" id="WGL17448.1"/>
    </source>
</evidence>
<reference evidence="16 17" key="1">
    <citation type="submission" date="2023-02" db="EMBL/GenBank/DDBJ databases">
        <title>Description and genomic characterization of Microbulbifer bruguierae sp. nov., isolated from the sediment of mangrove plant Bruguiera sexangula.</title>
        <authorList>
            <person name="Long M."/>
        </authorList>
    </citation>
    <scope>NUCLEOTIDE SEQUENCE [LARGE SCALE GENOMIC DNA]</scope>
    <source>
        <strain evidence="16 17">H12</strain>
    </source>
</reference>
<dbReference type="Proteomes" id="UP001236500">
    <property type="component" value="Chromosome"/>
</dbReference>
<keyword evidence="16" id="KW-0675">Receptor</keyword>
<dbReference type="PROSITE" id="PS52016">
    <property type="entry name" value="TONB_DEPENDENT_REC_3"/>
    <property type="match status" value="1"/>
</dbReference>
<keyword evidence="10 11" id="KW-0998">Cell outer membrane</keyword>
<keyword evidence="6" id="KW-0408">Iron</keyword>
<dbReference type="SUPFAM" id="SSF56935">
    <property type="entry name" value="Porins"/>
    <property type="match status" value="1"/>
</dbReference>
<proteinExistence type="inferred from homology"/>
<evidence type="ECO:0000256" key="6">
    <source>
        <dbReference type="ARBA" id="ARBA00023004"/>
    </source>
</evidence>
<keyword evidence="3 11" id="KW-1134">Transmembrane beta strand</keyword>
<dbReference type="Gene3D" id="2.40.170.20">
    <property type="entry name" value="TonB-dependent receptor, beta-barrel domain"/>
    <property type="match status" value="1"/>
</dbReference>
<keyword evidence="2 11" id="KW-0813">Transport</keyword>
<dbReference type="InterPro" id="IPR000531">
    <property type="entry name" value="Beta-barrel_TonB"/>
</dbReference>
<keyword evidence="17" id="KW-1185">Reference proteome</keyword>
<evidence type="ECO:0000256" key="4">
    <source>
        <dbReference type="ARBA" id="ARBA00022496"/>
    </source>
</evidence>
<evidence type="ECO:0000256" key="8">
    <source>
        <dbReference type="ARBA" id="ARBA00023077"/>
    </source>
</evidence>
<keyword evidence="5 11" id="KW-0812">Transmembrane</keyword>
<dbReference type="RefSeq" id="WP_280321313.1">
    <property type="nucleotide sequence ID" value="NZ_CP118605.1"/>
</dbReference>
<dbReference type="Pfam" id="PF07715">
    <property type="entry name" value="Plug"/>
    <property type="match status" value="1"/>
</dbReference>
<dbReference type="Pfam" id="PF00593">
    <property type="entry name" value="TonB_dep_Rec_b-barrel"/>
    <property type="match status" value="1"/>
</dbReference>
<dbReference type="PANTHER" id="PTHR32552">
    <property type="entry name" value="FERRICHROME IRON RECEPTOR-RELATED"/>
    <property type="match status" value="1"/>
</dbReference>
<dbReference type="InterPro" id="IPR012910">
    <property type="entry name" value="Plug_dom"/>
</dbReference>
<keyword evidence="4" id="KW-0410">Iron transport</keyword>
<gene>
    <name evidence="16" type="ORF">PVT68_03915</name>
</gene>
<keyword evidence="8 12" id="KW-0798">TonB box</keyword>
<keyword evidence="13" id="KW-0732">Signal</keyword>
<evidence type="ECO:0000313" key="17">
    <source>
        <dbReference type="Proteomes" id="UP001236500"/>
    </source>
</evidence>
<evidence type="ECO:0000256" key="10">
    <source>
        <dbReference type="ARBA" id="ARBA00023237"/>
    </source>
</evidence>
<comment type="similarity">
    <text evidence="11 12">Belongs to the TonB-dependent receptor family.</text>
</comment>
<feature type="domain" description="TonB-dependent receptor plug" evidence="15">
    <location>
        <begin position="55"/>
        <end position="164"/>
    </location>
</feature>
<name>A0ABY8NIP0_9GAMM</name>
<sequence length="777" mass="83281">MAMNSKPNRISSNPVFRASALATAIAAAVPVMAQDGAGRQLEEVVVTAQRRAESMQDIPVAVTAATAEDLAMAQVDSIANIQQISSSIKFDVTNSAANSANIMIRGIGTVGNSRAFEGAVGVFVDGVYRTRAGQAMQNWLDIGGLEVLRGPQGTLFGKNTSAGALILNSVAPSTDASELDYEVTAGNYGRQMVRGAANMPVTDDFAVRIAGLWGQQDGYIKDPNGGNYNERSPRALKAQFLYEPSETFSAQLIADWSDESNNCCYGQMDVVDGPMQPFISNVLIPARGLEAPSADFDDYEQVLSGDTDQNITDKGAVLKLQWELASGQTVNSVTGYRDWSISQWNMDADFTGGNILIINESLNTEMLSQEFTLNGVIDSFGPFAGADYVAGIYYAKEDIAAHHELGWGDQAQAYFDVYLGAAGIPAGYADASTGIWSNIDMPADSTTYAVFTHWNLDVTEKFGLTVGARYSKDEKAGAMVRNYFSPAPTAVFRLLGVQPGPEYDDTFKDSAVSGTLAARYQIDNAMMAYASYSRGYKAGGVNIDNTAAGTLANNPAEVPGAVPLDPTYKSEFVDGYELGLKSEYAGGRARTNVAVFYNEMSDLQIAQFIGTQFTIDNAPEATAYGVEVENQFLLSDAFSLNFDVTHIADASFGSDPVLGSLAEREFAHAPEWAGNLALSVDQPLSGAFSLFGRVGINYSTDLYTNTSNDLMRDNQGEVAANIGVRSESSGWTLAAWCQNCTDERYVTQHFNSPLQGNDANGYVSAPLTYGVTLRGSF</sequence>
<protein>
    <submittedName>
        <fullName evidence="16">TonB-dependent receptor</fullName>
    </submittedName>
</protein>
<evidence type="ECO:0000256" key="7">
    <source>
        <dbReference type="ARBA" id="ARBA00023065"/>
    </source>
</evidence>
<evidence type="ECO:0000259" key="14">
    <source>
        <dbReference type="Pfam" id="PF00593"/>
    </source>
</evidence>
<evidence type="ECO:0000256" key="13">
    <source>
        <dbReference type="SAM" id="SignalP"/>
    </source>
</evidence>
<evidence type="ECO:0000256" key="5">
    <source>
        <dbReference type="ARBA" id="ARBA00022692"/>
    </source>
</evidence>
<accession>A0ABY8NIP0</accession>
<evidence type="ECO:0000256" key="1">
    <source>
        <dbReference type="ARBA" id="ARBA00004571"/>
    </source>
</evidence>
<evidence type="ECO:0000256" key="2">
    <source>
        <dbReference type="ARBA" id="ARBA00022448"/>
    </source>
</evidence>